<dbReference type="PANTHER" id="PTHR43228:SF1">
    <property type="entry name" value="TWO-COMPONENT RESPONSE REGULATOR ARR22"/>
    <property type="match status" value="1"/>
</dbReference>
<dbReference type="InterPro" id="IPR011990">
    <property type="entry name" value="TPR-like_helical_dom_sf"/>
</dbReference>
<gene>
    <name evidence="3" type="ORF">ACFOSS_10490</name>
</gene>
<dbReference type="SUPFAM" id="SSF48452">
    <property type="entry name" value="TPR-like"/>
    <property type="match status" value="1"/>
</dbReference>
<keyword evidence="1" id="KW-0597">Phosphoprotein</keyword>
<evidence type="ECO:0000313" key="3">
    <source>
        <dbReference type="EMBL" id="MFC3913891.1"/>
    </source>
</evidence>
<organism evidence="3 4">
    <name type="scientific">Pseudaeromonas sharmana</name>
    <dbReference type="NCBI Taxonomy" id="328412"/>
    <lineage>
        <taxon>Bacteria</taxon>
        <taxon>Pseudomonadati</taxon>
        <taxon>Pseudomonadota</taxon>
        <taxon>Gammaproteobacteria</taxon>
        <taxon>Aeromonadales</taxon>
        <taxon>Aeromonadaceae</taxon>
        <taxon>Pseudaeromonas</taxon>
    </lineage>
</organism>
<dbReference type="SUPFAM" id="SSF52172">
    <property type="entry name" value="CheY-like"/>
    <property type="match status" value="1"/>
</dbReference>
<dbReference type="InterPro" id="IPR011006">
    <property type="entry name" value="CheY-like_superfamily"/>
</dbReference>
<feature type="domain" description="Response regulatory" evidence="2">
    <location>
        <begin position="8"/>
        <end position="130"/>
    </location>
</feature>
<dbReference type="InterPro" id="IPR001789">
    <property type="entry name" value="Sig_transdc_resp-reg_receiver"/>
</dbReference>
<sequence length="454" mass="51210">MHIDKSRPILIVDDCAVMSNALRGMLQKMGFRADQIDLADSAKIALTLCAAKNYQLLLLDFNLASHGMNGYQLLTTLREEQSLAADCVTAVVTADASLEVVRSFMELEPDGYLVKPISYQVVSQRLQELLQLKQRLCPLLLQRREQNLPTLLSRGGQLARGQGVTSLKARLLMAEACIEAADYDRARELLSGLKSTSLRNRARLLLARAELLQEHLQSVFTLVRPLQDDPLLCSEALTLKAEACVQLQQLDLALDSIRQAIALCPRGTKRYWLQAFIEMAGFDLVSAQETVQRGLRYARHMQQDEIPLQQLLAALQLDVAEFATPEARQEHLTRYRSLSKGWQGQRLLPMAQSIDALLQARADILCGTKPSVDDLIELHRQQSGATQEYQMGLVEEMEWNKLIALPEQPERLPEYYAAIKSSLPRNRRQTFQTTMSVYMEKWRSSVASDRAYAL</sequence>
<proteinExistence type="predicted"/>
<dbReference type="SMART" id="SM00448">
    <property type="entry name" value="REC"/>
    <property type="match status" value="1"/>
</dbReference>
<dbReference type="Gene3D" id="1.25.40.10">
    <property type="entry name" value="Tetratricopeptide repeat domain"/>
    <property type="match status" value="1"/>
</dbReference>
<evidence type="ECO:0000259" key="2">
    <source>
        <dbReference type="PROSITE" id="PS50110"/>
    </source>
</evidence>
<feature type="modified residue" description="4-aspartylphosphate" evidence="1">
    <location>
        <position position="60"/>
    </location>
</feature>
<evidence type="ECO:0000256" key="1">
    <source>
        <dbReference type="PROSITE-ProRule" id="PRU00169"/>
    </source>
</evidence>
<dbReference type="Gene3D" id="3.40.50.2300">
    <property type="match status" value="1"/>
</dbReference>
<dbReference type="RefSeq" id="WP_377152305.1">
    <property type="nucleotide sequence ID" value="NZ_JBHSAF010000014.1"/>
</dbReference>
<evidence type="ECO:0000313" key="4">
    <source>
        <dbReference type="Proteomes" id="UP001595692"/>
    </source>
</evidence>
<dbReference type="PROSITE" id="PS50110">
    <property type="entry name" value="RESPONSE_REGULATORY"/>
    <property type="match status" value="1"/>
</dbReference>
<protein>
    <submittedName>
        <fullName evidence="3">Response regulator</fullName>
    </submittedName>
</protein>
<dbReference type="Pfam" id="PF00072">
    <property type="entry name" value="Response_reg"/>
    <property type="match status" value="1"/>
</dbReference>
<keyword evidence="4" id="KW-1185">Reference proteome</keyword>
<comment type="caution">
    <text evidence="3">The sequence shown here is derived from an EMBL/GenBank/DDBJ whole genome shotgun (WGS) entry which is preliminary data.</text>
</comment>
<reference evidence="4" key="1">
    <citation type="journal article" date="2019" name="Int. J. Syst. Evol. Microbiol.">
        <title>The Global Catalogue of Microorganisms (GCM) 10K type strain sequencing project: providing services to taxonomists for standard genome sequencing and annotation.</title>
        <authorList>
            <consortium name="The Broad Institute Genomics Platform"/>
            <consortium name="The Broad Institute Genome Sequencing Center for Infectious Disease"/>
            <person name="Wu L."/>
            <person name="Ma J."/>
        </authorList>
    </citation>
    <scope>NUCLEOTIDE SEQUENCE [LARGE SCALE GENOMIC DNA]</scope>
    <source>
        <strain evidence="4">CCUG 54939</strain>
    </source>
</reference>
<dbReference type="Proteomes" id="UP001595692">
    <property type="component" value="Unassembled WGS sequence"/>
</dbReference>
<name>A0ABV8CNV2_9GAMM</name>
<dbReference type="InterPro" id="IPR052048">
    <property type="entry name" value="ST_Response_Regulator"/>
</dbReference>
<dbReference type="PANTHER" id="PTHR43228">
    <property type="entry name" value="TWO-COMPONENT RESPONSE REGULATOR"/>
    <property type="match status" value="1"/>
</dbReference>
<accession>A0ABV8CNV2</accession>
<dbReference type="EMBL" id="JBHSAF010000014">
    <property type="protein sequence ID" value="MFC3913891.1"/>
    <property type="molecule type" value="Genomic_DNA"/>
</dbReference>